<feature type="compositionally biased region" description="Acidic residues" evidence="1">
    <location>
        <begin position="116"/>
        <end position="136"/>
    </location>
</feature>
<sequence>MPVGASNQRGRRPKQPRASRGIITVYFILTRCPDPSLWLVKLWLLRVANTPDKQAILRLWGSGKRGDFYSHTTYCDVCLLCYQAKGIVHPTDHEFEERDDEDDHESDIEADHSFTDDMDDNEYASDQAGEDEQTRT</sequence>
<feature type="region of interest" description="Disordered" evidence="1">
    <location>
        <begin position="92"/>
        <end position="136"/>
    </location>
</feature>
<feature type="compositionally biased region" description="Acidic residues" evidence="1">
    <location>
        <begin position="97"/>
        <end position="106"/>
    </location>
</feature>
<keyword evidence="3" id="KW-1185">Reference proteome</keyword>
<name>A0A2J6REX8_HYAVF</name>
<accession>A0A2J6REX8</accession>
<evidence type="ECO:0000256" key="1">
    <source>
        <dbReference type="SAM" id="MobiDB-lite"/>
    </source>
</evidence>
<organism evidence="2 3">
    <name type="scientific">Hyaloscypha variabilis (strain UAMH 11265 / GT02V1 / F)</name>
    <name type="common">Meliniomyces variabilis</name>
    <dbReference type="NCBI Taxonomy" id="1149755"/>
    <lineage>
        <taxon>Eukaryota</taxon>
        <taxon>Fungi</taxon>
        <taxon>Dikarya</taxon>
        <taxon>Ascomycota</taxon>
        <taxon>Pezizomycotina</taxon>
        <taxon>Leotiomycetes</taxon>
        <taxon>Helotiales</taxon>
        <taxon>Hyaloscyphaceae</taxon>
        <taxon>Hyaloscypha</taxon>
        <taxon>Hyaloscypha variabilis</taxon>
    </lineage>
</organism>
<evidence type="ECO:0000313" key="3">
    <source>
        <dbReference type="Proteomes" id="UP000235786"/>
    </source>
</evidence>
<evidence type="ECO:0000313" key="2">
    <source>
        <dbReference type="EMBL" id="PMD37056.1"/>
    </source>
</evidence>
<dbReference type="EMBL" id="KZ613950">
    <property type="protein sequence ID" value="PMD37056.1"/>
    <property type="molecule type" value="Genomic_DNA"/>
</dbReference>
<dbReference type="Proteomes" id="UP000235786">
    <property type="component" value="Unassembled WGS sequence"/>
</dbReference>
<proteinExistence type="predicted"/>
<gene>
    <name evidence="2" type="ORF">L207DRAFT_532619</name>
</gene>
<dbReference type="AlphaFoldDB" id="A0A2J6REX8"/>
<protein>
    <submittedName>
        <fullName evidence="2">Uncharacterized protein</fullName>
    </submittedName>
</protein>
<reference evidence="2 3" key="1">
    <citation type="submission" date="2016-04" db="EMBL/GenBank/DDBJ databases">
        <title>A degradative enzymes factory behind the ericoid mycorrhizal symbiosis.</title>
        <authorList>
            <consortium name="DOE Joint Genome Institute"/>
            <person name="Martino E."/>
            <person name="Morin E."/>
            <person name="Grelet G."/>
            <person name="Kuo A."/>
            <person name="Kohler A."/>
            <person name="Daghino S."/>
            <person name="Barry K."/>
            <person name="Choi C."/>
            <person name="Cichocki N."/>
            <person name="Clum A."/>
            <person name="Copeland A."/>
            <person name="Hainaut M."/>
            <person name="Haridas S."/>
            <person name="Labutti K."/>
            <person name="Lindquist E."/>
            <person name="Lipzen A."/>
            <person name="Khouja H.-R."/>
            <person name="Murat C."/>
            <person name="Ohm R."/>
            <person name="Olson A."/>
            <person name="Spatafora J."/>
            <person name="Veneault-Fourrey C."/>
            <person name="Henrissat B."/>
            <person name="Grigoriev I."/>
            <person name="Martin F."/>
            <person name="Perotto S."/>
        </authorList>
    </citation>
    <scope>NUCLEOTIDE SEQUENCE [LARGE SCALE GENOMIC DNA]</scope>
    <source>
        <strain evidence="2 3">F</strain>
    </source>
</reference>